<proteinExistence type="predicted"/>
<dbReference type="PANTHER" id="PTHR38887">
    <property type="entry name" value="CHROMOSOME 21, WHOLE GENOME SHOTGUN SEQUENCE"/>
    <property type="match status" value="1"/>
</dbReference>
<organism evidence="2 3">
    <name type="scientific">Microthyrium microscopicum</name>
    <dbReference type="NCBI Taxonomy" id="703497"/>
    <lineage>
        <taxon>Eukaryota</taxon>
        <taxon>Fungi</taxon>
        <taxon>Dikarya</taxon>
        <taxon>Ascomycota</taxon>
        <taxon>Pezizomycotina</taxon>
        <taxon>Dothideomycetes</taxon>
        <taxon>Dothideomycetes incertae sedis</taxon>
        <taxon>Microthyriales</taxon>
        <taxon>Microthyriaceae</taxon>
        <taxon>Microthyrium</taxon>
    </lineage>
</organism>
<evidence type="ECO:0000256" key="1">
    <source>
        <dbReference type="SAM" id="MobiDB-lite"/>
    </source>
</evidence>
<dbReference type="InterPro" id="IPR053221">
    <property type="entry name" value="Burnettramic_acid_biosynth"/>
</dbReference>
<accession>A0A6A6USA4</accession>
<feature type="compositionally biased region" description="Basic residues" evidence="1">
    <location>
        <begin position="355"/>
        <end position="367"/>
    </location>
</feature>
<keyword evidence="3" id="KW-1185">Reference proteome</keyword>
<name>A0A6A6USA4_9PEZI</name>
<reference evidence="2" key="1">
    <citation type="journal article" date="2020" name="Stud. Mycol.">
        <title>101 Dothideomycetes genomes: a test case for predicting lifestyles and emergence of pathogens.</title>
        <authorList>
            <person name="Haridas S."/>
            <person name="Albert R."/>
            <person name="Binder M."/>
            <person name="Bloem J."/>
            <person name="Labutti K."/>
            <person name="Salamov A."/>
            <person name="Andreopoulos B."/>
            <person name="Baker S."/>
            <person name="Barry K."/>
            <person name="Bills G."/>
            <person name="Bluhm B."/>
            <person name="Cannon C."/>
            <person name="Castanera R."/>
            <person name="Culley D."/>
            <person name="Daum C."/>
            <person name="Ezra D."/>
            <person name="Gonzalez J."/>
            <person name="Henrissat B."/>
            <person name="Kuo A."/>
            <person name="Liang C."/>
            <person name="Lipzen A."/>
            <person name="Lutzoni F."/>
            <person name="Magnuson J."/>
            <person name="Mondo S."/>
            <person name="Nolan M."/>
            <person name="Ohm R."/>
            <person name="Pangilinan J."/>
            <person name="Park H.-J."/>
            <person name="Ramirez L."/>
            <person name="Alfaro M."/>
            <person name="Sun H."/>
            <person name="Tritt A."/>
            <person name="Yoshinaga Y."/>
            <person name="Zwiers L.-H."/>
            <person name="Turgeon B."/>
            <person name="Goodwin S."/>
            <person name="Spatafora J."/>
            <person name="Crous P."/>
            <person name="Grigoriev I."/>
        </authorList>
    </citation>
    <scope>NUCLEOTIDE SEQUENCE</scope>
    <source>
        <strain evidence="2">CBS 115976</strain>
    </source>
</reference>
<sequence>MGGALKGLLNSGVGLVAEAISHHSQKSGSLTPNDNRSSRAIYVDEPPPYSPLSHSIGRNTYSNENYDEQRYHIQEEQNRHFDERERPHHFSEEVKVNFSYSPVRQAPSSYEGLSSPVIIPQRRPNTQDRGFAIAYSPCLNSCGIDQATFLDFIFAFNKASETSPVLDVVNLAAFASGFAPGIAPMIVSMAVPVATKVAKNAQTKTGSANYLRRANAEIFEPRGLVAFVATFKPGQTSPVLSMDTQTHDLQHNIASGLELPPSAPLVFFNESAVVSDELQNPFQRSTRFVSDYMDRRKQVEYMNQHPEMSHLGPRPQFRSPHSDPDNQSGGLIPRARPQRRSDDDEECSSEDDYRSKKRSRKDKKKGRKQDGLIGGLLGATSGQRGNQRPGLIGGLRGMAFGEQGLGNPSTSLVGGIKGKALGNERQNGGLISGFKGKLMQEESMFLVIAKKNTSVSSAIELP</sequence>
<protein>
    <submittedName>
        <fullName evidence="2">Uncharacterized protein</fullName>
    </submittedName>
</protein>
<evidence type="ECO:0000313" key="3">
    <source>
        <dbReference type="Proteomes" id="UP000799302"/>
    </source>
</evidence>
<dbReference type="EMBL" id="MU004230">
    <property type="protein sequence ID" value="KAF2674271.1"/>
    <property type="molecule type" value="Genomic_DNA"/>
</dbReference>
<gene>
    <name evidence="2" type="ORF">BT63DRAFT_449262</name>
</gene>
<dbReference type="Proteomes" id="UP000799302">
    <property type="component" value="Unassembled WGS sequence"/>
</dbReference>
<feature type="region of interest" description="Disordered" evidence="1">
    <location>
        <begin position="306"/>
        <end position="388"/>
    </location>
</feature>
<evidence type="ECO:0000313" key="2">
    <source>
        <dbReference type="EMBL" id="KAF2674271.1"/>
    </source>
</evidence>
<dbReference type="OrthoDB" id="3777584at2759"/>
<dbReference type="AlphaFoldDB" id="A0A6A6USA4"/>
<dbReference type="PANTHER" id="PTHR38887:SF1">
    <property type="entry name" value="RAS MODIFICATION PROTEIN ERF4"/>
    <property type="match status" value="1"/>
</dbReference>